<dbReference type="NCBIfam" id="NF004283">
    <property type="entry name" value="PRK05692.1"/>
    <property type="match status" value="1"/>
</dbReference>
<dbReference type="InterPro" id="IPR013785">
    <property type="entry name" value="Aldolase_TIM"/>
</dbReference>
<keyword evidence="3 5" id="KW-0456">Lyase</keyword>
<gene>
    <name evidence="5" type="ORF">AUC60_01695</name>
</gene>
<evidence type="ECO:0000256" key="2">
    <source>
        <dbReference type="ARBA" id="ARBA00022723"/>
    </source>
</evidence>
<dbReference type="GO" id="GO:0004419">
    <property type="term" value="F:hydroxymethylglutaryl-CoA lyase activity"/>
    <property type="evidence" value="ECO:0007669"/>
    <property type="project" value="TreeGrafter"/>
</dbReference>
<comment type="similarity">
    <text evidence="1">Belongs to the HMG-CoA lyase family.</text>
</comment>
<dbReference type="CDD" id="cd07938">
    <property type="entry name" value="DRE_TIM_HMGL"/>
    <property type="match status" value="1"/>
</dbReference>
<dbReference type="PANTHER" id="PTHR42738">
    <property type="entry name" value="HYDROXYMETHYLGLUTARYL-COA LYASE"/>
    <property type="match status" value="1"/>
</dbReference>
<keyword evidence="2" id="KW-0479">Metal-binding</keyword>
<evidence type="ECO:0000256" key="1">
    <source>
        <dbReference type="ARBA" id="ARBA00009405"/>
    </source>
</evidence>
<dbReference type="GO" id="GO:0006552">
    <property type="term" value="P:L-leucine catabolic process"/>
    <property type="evidence" value="ECO:0007669"/>
    <property type="project" value="TreeGrafter"/>
</dbReference>
<dbReference type="Gene3D" id="3.20.20.70">
    <property type="entry name" value="Aldolase class I"/>
    <property type="match status" value="1"/>
</dbReference>
<protein>
    <submittedName>
        <fullName evidence="5">Hydroxymethylglutaryl-CoA lyase</fullName>
    </submittedName>
</protein>
<dbReference type="PROSITE" id="PS50991">
    <property type="entry name" value="PYR_CT"/>
    <property type="match status" value="1"/>
</dbReference>
<dbReference type="GO" id="GO:0046951">
    <property type="term" value="P:ketone body biosynthetic process"/>
    <property type="evidence" value="ECO:0007669"/>
    <property type="project" value="TreeGrafter"/>
</dbReference>
<dbReference type="RefSeq" id="WP_087264350.1">
    <property type="nucleotide sequence ID" value="NZ_JBJGBV010000001.1"/>
</dbReference>
<organism evidence="5 6">
    <name type="scientific">Pseudomonas caspiana</name>
    <dbReference type="NCBI Taxonomy" id="1451454"/>
    <lineage>
        <taxon>Bacteria</taxon>
        <taxon>Pseudomonadati</taxon>
        <taxon>Pseudomonadota</taxon>
        <taxon>Gammaproteobacteria</taxon>
        <taxon>Pseudomonadales</taxon>
        <taxon>Pseudomonadaceae</taxon>
        <taxon>Pseudomonas</taxon>
    </lineage>
</organism>
<keyword evidence="6" id="KW-1185">Reference proteome</keyword>
<evidence type="ECO:0000259" key="4">
    <source>
        <dbReference type="PROSITE" id="PS50991"/>
    </source>
</evidence>
<proteinExistence type="inferred from homology"/>
<dbReference type="OrthoDB" id="9784013at2"/>
<name>A0A1Y3PAW1_9PSED</name>
<dbReference type="PANTHER" id="PTHR42738:SF7">
    <property type="entry name" value="HYDROXYMETHYLGLUTARYL-COA LYASE"/>
    <property type="match status" value="1"/>
</dbReference>
<accession>A0A1Y3PAW1</accession>
<dbReference type="GO" id="GO:0046872">
    <property type="term" value="F:metal ion binding"/>
    <property type="evidence" value="ECO:0007669"/>
    <property type="project" value="UniProtKB-KW"/>
</dbReference>
<dbReference type="InterPro" id="IPR043594">
    <property type="entry name" value="HMGL"/>
</dbReference>
<dbReference type="EMBL" id="LOHF01000001">
    <property type="protein sequence ID" value="OUM75842.1"/>
    <property type="molecule type" value="Genomic_DNA"/>
</dbReference>
<reference evidence="5 6" key="1">
    <citation type="journal article" date="2017" name="Syst. Appl. Microbiol.">
        <title>Pseudomonas caspiana sp. nov., a citrus pathogen in the Pseudomonas syringae phylogenetic group.</title>
        <authorList>
            <person name="Busquets A."/>
            <person name="Gomila M."/>
            <person name="Beiki F."/>
            <person name="Mulet M."/>
            <person name="Rahimian H."/>
            <person name="Garcia-Valdes E."/>
            <person name="Lalucat J."/>
        </authorList>
    </citation>
    <scope>NUCLEOTIDE SEQUENCE [LARGE SCALE GENOMIC DNA]</scope>
    <source>
        <strain evidence="5 6">FBF102</strain>
    </source>
</reference>
<dbReference type="Proteomes" id="UP000195440">
    <property type="component" value="Unassembled WGS sequence"/>
</dbReference>
<sequence length="326" mass="34711">MTNSQNEGATLASSSKPIIEVTEVGTRDGLQIEHTFIPTQRKIELINDMLDAGLKNIEVTSFVSPKAVPQLADAEVVLAGINRRSDTRLSALVPNLRAAQRAIQTDLDAAVLLCSASNTHNRKNLNRSLQETLDGLSEVAFSLRSRPRPMKIIGAVATAFGCPFEGDIPVEKVQEIARRYVRVGVTEITLSDTTGMATPQNIRALVRAVRAAVPGVDLALHLHNTRGIGLANVLVGLEEGITRFDSSVAGLGGCPFAAGATGNICTEDLIYLLHEAGYETGIDLERAISVAKKMERFLGKTLAGQVMKAGPRLRLHSAEATATAAG</sequence>
<comment type="caution">
    <text evidence="5">The sequence shown here is derived from an EMBL/GenBank/DDBJ whole genome shotgun (WGS) entry which is preliminary data.</text>
</comment>
<dbReference type="SUPFAM" id="SSF51569">
    <property type="entry name" value="Aldolase"/>
    <property type="match status" value="1"/>
</dbReference>
<dbReference type="AlphaFoldDB" id="A0A1Y3PAW1"/>
<dbReference type="FunFam" id="3.20.20.70:FF:000071">
    <property type="entry name" value="Hydroxymethylglutaryl-CoA lyase"/>
    <property type="match status" value="1"/>
</dbReference>
<evidence type="ECO:0000313" key="5">
    <source>
        <dbReference type="EMBL" id="OUM75842.1"/>
    </source>
</evidence>
<evidence type="ECO:0000313" key="6">
    <source>
        <dbReference type="Proteomes" id="UP000195440"/>
    </source>
</evidence>
<dbReference type="Pfam" id="PF00682">
    <property type="entry name" value="HMGL-like"/>
    <property type="match status" value="1"/>
</dbReference>
<feature type="domain" description="Pyruvate carboxyltransferase" evidence="4">
    <location>
        <begin position="19"/>
        <end position="288"/>
    </location>
</feature>
<dbReference type="InterPro" id="IPR000891">
    <property type="entry name" value="PYR_CT"/>
</dbReference>
<evidence type="ECO:0000256" key="3">
    <source>
        <dbReference type="ARBA" id="ARBA00023239"/>
    </source>
</evidence>